<dbReference type="GO" id="GO:0006124">
    <property type="term" value="P:ferredoxin metabolic process"/>
    <property type="evidence" value="ECO:0007669"/>
    <property type="project" value="UniProtKB-ARBA"/>
</dbReference>
<comment type="subcellular location">
    <subcellularLocation>
        <location evidence="2 12">Plastid</location>
        <location evidence="2 12">Chloroplast</location>
    </subcellularLocation>
</comment>
<comment type="similarity">
    <text evidence="3 12">Belongs to the 2Fe2S plant-type ferredoxin family.</text>
</comment>
<dbReference type="GO" id="GO:0009570">
    <property type="term" value="C:chloroplast stroma"/>
    <property type="evidence" value="ECO:0000318"/>
    <property type="project" value="GO_Central"/>
</dbReference>
<evidence type="ECO:0000256" key="6">
    <source>
        <dbReference type="ARBA" id="ARBA00022640"/>
    </source>
</evidence>
<gene>
    <name evidence="14" type="primary">LOC101265784</name>
</gene>
<dbReference type="Gene3D" id="3.10.20.30">
    <property type="match status" value="1"/>
</dbReference>
<keyword evidence="5 12" id="KW-0150">Chloroplast</keyword>
<dbReference type="NCBIfam" id="TIGR02008">
    <property type="entry name" value="fdx_plant"/>
    <property type="match status" value="1"/>
</dbReference>
<evidence type="ECO:0000256" key="5">
    <source>
        <dbReference type="ARBA" id="ARBA00022528"/>
    </source>
</evidence>
<dbReference type="PANTHER" id="PTHR43112">
    <property type="entry name" value="FERREDOXIN"/>
    <property type="match status" value="1"/>
</dbReference>
<evidence type="ECO:0000256" key="2">
    <source>
        <dbReference type="ARBA" id="ARBA00004229"/>
    </source>
</evidence>
<keyword evidence="9 12" id="KW-0249">Electron transport</keyword>
<dbReference type="OMA" id="AYPRSNC"/>
<keyword evidence="8 12" id="KW-0479">Metal-binding</keyword>
<evidence type="ECO:0000256" key="4">
    <source>
        <dbReference type="ARBA" id="ARBA00022448"/>
    </source>
</evidence>
<protein>
    <recommendedName>
        <fullName evidence="12">Ferredoxin</fullName>
    </recommendedName>
</protein>
<comment type="cofactor">
    <cofactor evidence="12">
        <name>[2Fe-2S] cluster</name>
        <dbReference type="ChEBI" id="CHEBI:190135"/>
    </cofactor>
    <text evidence="12">Binds 1 [2Fe-2S] cluster.</text>
</comment>
<keyword evidence="6 12" id="KW-0934">Plastid</keyword>
<dbReference type="OrthoDB" id="1885901at2759"/>
<evidence type="ECO:0000256" key="12">
    <source>
        <dbReference type="RuleBase" id="RU364001"/>
    </source>
</evidence>
<dbReference type="PROSITE" id="PS00197">
    <property type="entry name" value="2FE2S_FER_1"/>
    <property type="match status" value="1"/>
</dbReference>
<dbReference type="GeneID" id="101265784"/>
<keyword evidence="4 12" id="KW-0813">Transport</keyword>
<evidence type="ECO:0000259" key="13">
    <source>
        <dbReference type="PROSITE" id="PS51085"/>
    </source>
</evidence>
<evidence type="ECO:0000256" key="10">
    <source>
        <dbReference type="ARBA" id="ARBA00023004"/>
    </source>
</evidence>
<comment type="function">
    <text evidence="1 12">Ferredoxins are iron-sulfur proteins that transfer electrons in a wide variety of metabolic reactions.</text>
</comment>
<dbReference type="GO" id="GO:0022900">
    <property type="term" value="P:electron transport chain"/>
    <property type="evidence" value="ECO:0007669"/>
    <property type="project" value="InterPro"/>
</dbReference>
<dbReference type="EnsemblPlants" id="Solyc10g075160.1.1">
    <property type="protein sequence ID" value="Solyc10g075160.1.1.1"/>
    <property type="gene ID" value="Solyc10g075160.1"/>
</dbReference>
<dbReference type="PANTHER" id="PTHR43112:SF34">
    <property type="entry name" value="FERREDOXIN"/>
    <property type="match status" value="1"/>
</dbReference>
<keyword evidence="10 12" id="KW-0408">Iron</keyword>
<dbReference type="Proteomes" id="UP000004994">
    <property type="component" value="Chromosome 10"/>
</dbReference>
<feature type="domain" description="2Fe-2S ferredoxin-type" evidence="13">
    <location>
        <begin position="50"/>
        <end position="140"/>
    </location>
</feature>
<sequence length="144" mass="15403">MASIPSTIVNTSFLPRRSVVTSLKSIPNVGESLFGLKSGRSGRITCMATYKVKLITPEGPFEFDCPDDVSILDRAEETGLDLPYSCRAGACSSCAGKVTAGSVDQSDNSFLDDDQIDEGFVLTCVAYPKSNVTIQTHKEEDLVG</sequence>
<proteinExistence type="inferred from homology"/>
<accession>A0A3Q7IIT3</accession>
<evidence type="ECO:0000256" key="11">
    <source>
        <dbReference type="ARBA" id="ARBA00023014"/>
    </source>
</evidence>
<keyword evidence="7 12" id="KW-0001">2Fe-2S</keyword>
<dbReference type="InterPro" id="IPR036010">
    <property type="entry name" value="2Fe-2S_ferredoxin-like_sf"/>
</dbReference>
<dbReference type="CDD" id="cd00207">
    <property type="entry name" value="fer2"/>
    <property type="match status" value="1"/>
</dbReference>
<dbReference type="InterPro" id="IPR010241">
    <property type="entry name" value="Fd_pln"/>
</dbReference>
<dbReference type="InterPro" id="IPR006058">
    <property type="entry name" value="2Fe2S_fd_BS"/>
</dbReference>
<evidence type="ECO:0000256" key="9">
    <source>
        <dbReference type="ARBA" id="ARBA00022982"/>
    </source>
</evidence>
<evidence type="ECO:0000313" key="14">
    <source>
        <dbReference type="EnsemblPlants" id="Solyc10g075160.1.1.1"/>
    </source>
</evidence>
<dbReference type="GO" id="GO:0009055">
    <property type="term" value="F:electron transfer activity"/>
    <property type="evidence" value="ECO:0007669"/>
    <property type="project" value="InterPro"/>
</dbReference>
<dbReference type="InterPro" id="IPR012675">
    <property type="entry name" value="Beta-grasp_dom_sf"/>
</dbReference>
<dbReference type="RefSeq" id="XP_069145807.1">
    <property type="nucleotide sequence ID" value="XM_069289706.1"/>
</dbReference>
<dbReference type="InParanoid" id="A0A3Q7IIT3"/>
<dbReference type="PROSITE" id="PS51085">
    <property type="entry name" value="2FE2S_FER_2"/>
    <property type="match status" value="1"/>
</dbReference>
<evidence type="ECO:0000256" key="3">
    <source>
        <dbReference type="ARBA" id="ARBA00007874"/>
    </source>
</evidence>
<dbReference type="Gramene" id="Solyc10g075160.1.1">
    <property type="protein sequence ID" value="Solyc10g075160.1.1.1"/>
    <property type="gene ID" value="Solyc10g075160.1"/>
</dbReference>
<dbReference type="PaxDb" id="4081-Solyc10g075160.1.1"/>
<evidence type="ECO:0000256" key="7">
    <source>
        <dbReference type="ARBA" id="ARBA00022714"/>
    </source>
</evidence>
<keyword evidence="15" id="KW-1185">Reference proteome</keyword>
<dbReference type="GO" id="GO:0046872">
    <property type="term" value="F:metal ion binding"/>
    <property type="evidence" value="ECO:0007669"/>
    <property type="project" value="UniProtKB-KW"/>
</dbReference>
<dbReference type="Pfam" id="PF00111">
    <property type="entry name" value="Fer2"/>
    <property type="match status" value="1"/>
</dbReference>
<dbReference type="SUPFAM" id="SSF54292">
    <property type="entry name" value="2Fe-2S ferredoxin-like"/>
    <property type="match status" value="1"/>
</dbReference>
<dbReference type="FunCoup" id="A0A3Q7IIT3">
    <property type="interactions" value="759"/>
</dbReference>
<dbReference type="FunFam" id="3.10.20.30:FF:000014">
    <property type="entry name" value="Ferredoxin"/>
    <property type="match status" value="1"/>
</dbReference>
<name>A0A3Q7IIT3_SOLLC</name>
<dbReference type="AlphaFoldDB" id="A0A3Q7IIT3"/>
<dbReference type="InterPro" id="IPR001041">
    <property type="entry name" value="2Fe-2S_ferredoxin-type"/>
</dbReference>
<evidence type="ECO:0000313" key="15">
    <source>
        <dbReference type="Proteomes" id="UP000004994"/>
    </source>
</evidence>
<reference evidence="14" key="1">
    <citation type="journal article" date="2012" name="Nature">
        <title>The tomato genome sequence provides insights into fleshy fruit evolution.</title>
        <authorList>
            <consortium name="Tomato Genome Consortium"/>
        </authorList>
    </citation>
    <scope>NUCLEOTIDE SEQUENCE [LARGE SCALE GENOMIC DNA]</scope>
    <source>
        <strain evidence="14">cv. Heinz 1706</strain>
    </source>
</reference>
<organism evidence="14">
    <name type="scientific">Solanum lycopersicum</name>
    <name type="common">Tomato</name>
    <name type="synonym">Lycopersicon esculentum</name>
    <dbReference type="NCBI Taxonomy" id="4081"/>
    <lineage>
        <taxon>Eukaryota</taxon>
        <taxon>Viridiplantae</taxon>
        <taxon>Streptophyta</taxon>
        <taxon>Embryophyta</taxon>
        <taxon>Tracheophyta</taxon>
        <taxon>Spermatophyta</taxon>
        <taxon>Magnoliopsida</taxon>
        <taxon>eudicotyledons</taxon>
        <taxon>Gunneridae</taxon>
        <taxon>Pentapetalae</taxon>
        <taxon>asterids</taxon>
        <taxon>lamiids</taxon>
        <taxon>Solanales</taxon>
        <taxon>Solanaceae</taxon>
        <taxon>Solanoideae</taxon>
        <taxon>Solaneae</taxon>
        <taxon>Solanum</taxon>
        <taxon>Solanum subgen. Lycopersicon</taxon>
    </lineage>
</organism>
<dbReference type="STRING" id="4081.A0A3Q7IIT3"/>
<evidence type="ECO:0000256" key="8">
    <source>
        <dbReference type="ARBA" id="ARBA00022723"/>
    </source>
</evidence>
<evidence type="ECO:0000256" key="1">
    <source>
        <dbReference type="ARBA" id="ARBA00003532"/>
    </source>
</evidence>
<dbReference type="SMR" id="A0A3Q7IIT3"/>
<reference evidence="14" key="2">
    <citation type="submission" date="2019-01" db="UniProtKB">
        <authorList>
            <consortium name="EnsemblPlants"/>
        </authorList>
    </citation>
    <scope>IDENTIFICATION</scope>
    <source>
        <strain evidence="14">cv. Heinz 1706</strain>
    </source>
</reference>
<keyword evidence="11 12" id="KW-0411">Iron-sulfur</keyword>
<dbReference type="GO" id="GO:0051537">
    <property type="term" value="F:2 iron, 2 sulfur cluster binding"/>
    <property type="evidence" value="ECO:0007669"/>
    <property type="project" value="UniProtKB-KW"/>
</dbReference>